<feature type="chain" id="PRO_5044612282" evidence="3">
    <location>
        <begin position="17"/>
        <end position="92"/>
    </location>
</feature>
<name>A0A4W5PZ74_9TELE</name>
<protein>
    <submittedName>
        <fullName evidence="4">Uncharacterized protein</fullName>
    </submittedName>
</protein>
<reference evidence="4" key="2">
    <citation type="submission" date="2025-05" db="UniProtKB">
        <authorList>
            <consortium name="Ensembl"/>
        </authorList>
    </citation>
    <scope>IDENTIFICATION</scope>
</reference>
<dbReference type="InterPro" id="IPR051280">
    <property type="entry name" value="Cl-channel/antiporter"/>
</dbReference>
<organism evidence="4 5">
    <name type="scientific">Hucho hucho</name>
    <name type="common">huchen</name>
    <dbReference type="NCBI Taxonomy" id="62062"/>
    <lineage>
        <taxon>Eukaryota</taxon>
        <taxon>Metazoa</taxon>
        <taxon>Chordata</taxon>
        <taxon>Craniata</taxon>
        <taxon>Vertebrata</taxon>
        <taxon>Euteleostomi</taxon>
        <taxon>Actinopterygii</taxon>
        <taxon>Neopterygii</taxon>
        <taxon>Teleostei</taxon>
        <taxon>Protacanthopterygii</taxon>
        <taxon>Salmoniformes</taxon>
        <taxon>Salmonidae</taxon>
        <taxon>Salmoninae</taxon>
        <taxon>Hucho</taxon>
    </lineage>
</organism>
<dbReference type="PANTHER" id="PTHR11689">
    <property type="entry name" value="CHLORIDE CHANNEL PROTEIN CLC FAMILY MEMBER"/>
    <property type="match status" value="1"/>
</dbReference>
<dbReference type="PANTHER" id="PTHR11689:SF136">
    <property type="entry name" value="H(+)_CL(-) EXCHANGE TRANSPORTER 7"/>
    <property type="match status" value="1"/>
</dbReference>
<sequence length="92" mass="10148">MEAMLVAAVTATVSFAMIYFSNDCQPLGPDQSEDYPLQLFCADGQYNSMATAFFNTPERSVRSLFHNPPGRLFCACSIHQISVFTVHCVSAM</sequence>
<dbReference type="Ensembl" id="ENSHHUT00000071332.1">
    <property type="protein sequence ID" value="ENSHHUP00000069017.1"/>
    <property type="gene ID" value="ENSHHUG00000040691.1"/>
</dbReference>
<dbReference type="GO" id="GO:0005765">
    <property type="term" value="C:lysosomal membrane"/>
    <property type="evidence" value="ECO:0007669"/>
    <property type="project" value="TreeGrafter"/>
</dbReference>
<dbReference type="STRING" id="62062.ENSHHUP00000069017"/>
<evidence type="ECO:0000313" key="5">
    <source>
        <dbReference type="Proteomes" id="UP000314982"/>
    </source>
</evidence>
<accession>A0A4W5PZ74</accession>
<proteinExistence type="predicted"/>
<dbReference type="Proteomes" id="UP000314982">
    <property type="component" value="Unassembled WGS sequence"/>
</dbReference>
<keyword evidence="5" id="KW-1185">Reference proteome</keyword>
<dbReference type="AlphaFoldDB" id="A0A4W5PZ74"/>
<evidence type="ECO:0000313" key="4">
    <source>
        <dbReference type="Ensembl" id="ENSHHUP00000069017.1"/>
    </source>
</evidence>
<dbReference type="GO" id="GO:0015108">
    <property type="term" value="F:chloride transmembrane transporter activity"/>
    <property type="evidence" value="ECO:0007669"/>
    <property type="project" value="TreeGrafter"/>
</dbReference>
<keyword evidence="3" id="KW-0732">Signal</keyword>
<evidence type="ECO:0000256" key="1">
    <source>
        <dbReference type="ARBA" id="ARBA00022737"/>
    </source>
</evidence>
<dbReference type="GeneTree" id="ENSGT00940000158458"/>
<keyword evidence="1" id="KW-0677">Repeat</keyword>
<dbReference type="Ensembl" id="ENSHHUT00000028668.1">
    <property type="protein sequence ID" value="ENSHHUP00000027569.1"/>
    <property type="gene ID" value="ENSHHUG00000017489.1"/>
</dbReference>
<evidence type="ECO:0000256" key="2">
    <source>
        <dbReference type="ARBA" id="ARBA00023122"/>
    </source>
</evidence>
<reference evidence="5" key="1">
    <citation type="submission" date="2018-06" db="EMBL/GenBank/DDBJ databases">
        <title>Genome assembly of Danube salmon.</title>
        <authorList>
            <person name="Macqueen D.J."/>
            <person name="Gundappa M.K."/>
        </authorList>
    </citation>
    <scope>NUCLEOTIDE SEQUENCE [LARGE SCALE GENOMIC DNA]</scope>
</reference>
<evidence type="ECO:0000256" key="3">
    <source>
        <dbReference type="SAM" id="SignalP"/>
    </source>
</evidence>
<keyword evidence="2" id="KW-0129">CBS domain</keyword>
<feature type="signal peptide" evidence="3">
    <location>
        <begin position="1"/>
        <end position="16"/>
    </location>
</feature>